<organism evidence="2 3">
    <name type="scientific">Wallemia ichthyophaga</name>
    <dbReference type="NCBI Taxonomy" id="245174"/>
    <lineage>
        <taxon>Eukaryota</taxon>
        <taxon>Fungi</taxon>
        <taxon>Dikarya</taxon>
        <taxon>Basidiomycota</taxon>
        <taxon>Wallemiomycotina</taxon>
        <taxon>Wallemiomycetes</taxon>
        <taxon>Wallemiales</taxon>
        <taxon>Wallemiaceae</taxon>
        <taxon>Wallemia</taxon>
    </lineage>
</organism>
<evidence type="ECO:0008006" key="4">
    <source>
        <dbReference type="Google" id="ProtNLM"/>
    </source>
</evidence>
<dbReference type="AlphaFoldDB" id="A0A4T0ISC5"/>
<dbReference type="CDD" id="cd19180">
    <property type="entry name" value="SET_SpSET10-like"/>
    <property type="match status" value="1"/>
</dbReference>
<feature type="region of interest" description="Disordered" evidence="1">
    <location>
        <begin position="190"/>
        <end position="210"/>
    </location>
</feature>
<comment type="caution">
    <text evidence="2">The sequence shown here is derived from an EMBL/GenBank/DDBJ whole genome shotgun (WGS) entry which is preliminary data.</text>
</comment>
<proteinExistence type="predicted"/>
<dbReference type="GO" id="GO:0005634">
    <property type="term" value="C:nucleus"/>
    <property type="evidence" value="ECO:0007669"/>
    <property type="project" value="TreeGrafter"/>
</dbReference>
<name>A0A4T0ISC5_WALIC</name>
<dbReference type="EMBL" id="SPOF01000019">
    <property type="protein sequence ID" value="TIB12384.1"/>
    <property type="molecule type" value="Genomic_DNA"/>
</dbReference>
<evidence type="ECO:0000256" key="1">
    <source>
        <dbReference type="SAM" id="MobiDB-lite"/>
    </source>
</evidence>
<evidence type="ECO:0000313" key="2">
    <source>
        <dbReference type="EMBL" id="TIB12384.1"/>
    </source>
</evidence>
<accession>A0A4T0ISC5</accession>
<sequence length="432" mass="48406">MSRTTTIHNFKAWLKENGCELHDDMDIAYSPQSGYSWIAKKDIAQETEIVSVTEGVCITRDSCRKLFHALSYTPLREDILVVVYLALHYNYDNQPDSLQRALKHRAYVAMLPPIGSTLTTLYWTPTELEYTQPTSLYNTTRERELQWQRDYVVVTDWLASNGLASFSYDVFKHSLTMLSSRSFPSKLISGSGSRNADTSMSSSDNTSGSSTPMLVPLWDIGNHKPMSAVVWKDSIYTRTSKIAISLPHGALEGSEVFNNYGAKATNELLLAYGFAVDNLEYDIVPFKVGAGAGMDFSQRKQDLLRKWNLLLEDGSLCTFNLSLTQNMPVGLRFLMRSLADENISDEGACSLQTLDDSPSTNQDIEFDLHAALFHMLENKAMSTSQTLKTLLANRDTVRESVLVMLQSLLTNQVIILTRAVDAIEEVLERLSA</sequence>
<gene>
    <name evidence="2" type="ORF">E3P90_02118</name>
</gene>
<dbReference type="PANTHER" id="PTHR13271">
    <property type="entry name" value="UNCHARACTERIZED PUTATIVE METHYLTRANSFERASE"/>
    <property type="match status" value="1"/>
</dbReference>
<dbReference type="GO" id="GO:0016279">
    <property type="term" value="F:protein-lysine N-methyltransferase activity"/>
    <property type="evidence" value="ECO:0007669"/>
    <property type="project" value="InterPro"/>
</dbReference>
<feature type="compositionally biased region" description="Low complexity" evidence="1">
    <location>
        <begin position="198"/>
        <end position="210"/>
    </location>
</feature>
<dbReference type="InterPro" id="IPR046341">
    <property type="entry name" value="SET_dom_sf"/>
</dbReference>
<dbReference type="PANTHER" id="PTHR13271:SF34">
    <property type="entry name" value="N-LYSINE METHYLTRANSFERASE SETD6"/>
    <property type="match status" value="1"/>
</dbReference>
<evidence type="ECO:0000313" key="3">
    <source>
        <dbReference type="Proteomes" id="UP000306954"/>
    </source>
</evidence>
<dbReference type="Gene3D" id="3.90.1410.10">
    <property type="entry name" value="set domain protein methyltransferase, domain 1"/>
    <property type="match status" value="1"/>
</dbReference>
<protein>
    <recommendedName>
        <fullName evidence="4">SET domain-containing protein</fullName>
    </recommendedName>
</protein>
<dbReference type="InterPro" id="IPR044432">
    <property type="entry name" value="Set10/Efm1_SET"/>
</dbReference>
<reference evidence="2 3" key="1">
    <citation type="submission" date="2019-03" db="EMBL/GenBank/DDBJ databases">
        <title>Sequencing 23 genomes of Wallemia ichthyophaga.</title>
        <authorList>
            <person name="Gostincar C."/>
        </authorList>
    </citation>
    <scope>NUCLEOTIDE SEQUENCE [LARGE SCALE GENOMIC DNA]</scope>
    <source>
        <strain evidence="2 3">EXF-8621</strain>
    </source>
</reference>
<dbReference type="Proteomes" id="UP000306954">
    <property type="component" value="Unassembled WGS sequence"/>
</dbReference>
<dbReference type="InterPro" id="IPR050600">
    <property type="entry name" value="SETD3_SETD6_MTase"/>
</dbReference>
<dbReference type="SUPFAM" id="SSF82199">
    <property type="entry name" value="SET domain"/>
    <property type="match status" value="1"/>
</dbReference>